<dbReference type="SUPFAM" id="SSF52317">
    <property type="entry name" value="Class I glutamine amidotransferase-like"/>
    <property type="match status" value="1"/>
</dbReference>
<dbReference type="Gene3D" id="3.40.50.880">
    <property type="match status" value="1"/>
</dbReference>
<dbReference type="STRING" id="211165.GCA_000317285_00816"/>
<keyword evidence="6" id="KW-0808">Transferase</keyword>
<evidence type="ECO:0000256" key="4">
    <source>
        <dbReference type="SAM" id="SignalP"/>
    </source>
</evidence>
<proteinExistence type="inferred from homology"/>
<evidence type="ECO:0000313" key="7">
    <source>
        <dbReference type="Proteomes" id="UP000268857"/>
    </source>
</evidence>
<evidence type="ECO:0000256" key="2">
    <source>
        <dbReference type="ARBA" id="ARBA00023239"/>
    </source>
</evidence>
<keyword evidence="7" id="KW-1185">Reference proteome</keyword>
<dbReference type="InterPro" id="IPR050325">
    <property type="entry name" value="Prot/Nucl_acid_deglycase"/>
</dbReference>
<keyword evidence="6" id="KW-0418">Kinase</keyword>
<dbReference type="RefSeq" id="WP_016873381.1">
    <property type="nucleotide sequence ID" value="NZ_AJLN01000042.1"/>
</dbReference>
<keyword evidence="2" id="KW-0456">Lyase</keyword>
<evidence type="ECO:0000313" key="6">
    <source>
        <dbReference type="EMBL" id="RUR72395.1"/>
    </source>
</evidence>
<protein>
    <submittedName>
        <fullName evidence="6">Dihydroxyacetone kinase</fullName>
    </submittedName>
</protein>
<feature type="chain" id="PRO_5018692862" evidence="4">
    <location>
        <begin position="26"/>
        <end position="261"/>
    </location>
</feature>
<comment type="similarity">
    <text evidence="3">Belongs to the peptidase C56 family. HSP31-like subfamily.</text>
</comment>
<evidence type="ECO:0000256" key="1">
    <source>
        <dbReference type="ARBA" id="ARBA00023016"/>
    </source>
</evidence>
<dbReference type="GO" id="GO:0019172">
    <property type="term" value="F:glyoxalase III activity"/>
    <property type="evidence" value="ECO:0007669"/>
    <property type="project" value="TreeGrafter"/>
</dbReference>
<dbReference type="PANTHER" id="PTHR48094">
    <property type="entry name" value="PROTEIN/NUCLEIC ACID DEGLYCASE DJ-1-RELATED"/>
    <property type="match status" value="1"/>
</dbReference>
<dbReference type="Proteomes" id="UP000268857">
    <property type="component" value="Unassembled WGS sequence"/>
</dbReference>
<dbReference type="InterPro" id="IPR002818">
    <property type="entry name" value="DJ-1/PfpI"/>
</dbReference>
<dbReference type="AlphaFoldDB" id="A0A3S0XY77"/>
<dbReference type="Pfam" id="PF01965">
    <property type="entry name" value="DJ-1_PfpI"/>
    <property type="match status" value="1"/>
</dbReference>
<dbReference type="PROSITE" id="PS51257">
    <property type="entry name" value="PROKAR_LIPOPROTEIN"/>
    <property type="match status" value="1"/>
</dbReference>
<keyword evidence="4" id="KW-0732">Signal</keyword>
<dbReference type="EMBL" id="RSCJ01000049">
    <property type="protein sequence ID" value="RUR72395.1"/>
    <property type="molecule type" value="Genomic_DNA"/>
</dbReference>
<comment type="caution">
    <text evidence="6">The sequence shown here is derived from an EMBL/GenBank/DDBJ whole genome shotgun (WGS) entry which is preliminary data.</text>
</comment>
<reference evidence="6 7" key="1">
    <citation type="journal article" date="2019" name="Genome Biol. Evol.">
        <title>Day and night: Metabolic profiles and evolutionary relationships of six axenic non-marine cyanobacteria.</title>
        <authorList>
            <person name="Will S.E."/>
            <person name="Henke P."/>
            <person name="Boedeker C."/>
            <person name="Huang S."/>
            <person name="Brinkmann H."/>
            <person name="Rohde M."/>
            <person name="Jarek M."/>
            <person name="Friedl T."/>
            <person name="Seufert S."/>
            <person name="Schumacher M."/>
            <person name="Overmann J."/>
            <person name="Neumann-Schaal M."/>
            <person name="Petersen J."/>
        </authorList>
    </citation>
    <scope>NUCLEOTIDE SEQUENCE [LARGE SCALE GENOMIC DNA]</scope>
    <source>
        <strain evidence="6 7">PCC 6912</strain>
    </source>
</reference>
<evidence type="ECO:0000256" key="3">
    <source>
        <dbReference type="ARBA" id="ARBA00038493"/>
    </source>
</evidence>
<dbReference type="GO" id="GO:0019243">
    <property type="term" value="P:methylglyoxal catabolic process to D-lactate via S-lactoyl-glutathione"/>
    <property type="evidence" value="ECO:0007669"/>
    <property type="project" value="TreeGrafter"/>
</dbReference>
<name>A0A3S0XY77_CHLFR</name>
<gene>
    <name evidence="6" type="ORF">PCC6912_63000</name>
</gene>
<accession>A0A3S0XY77</accession>
<dbReference type="OrthoDB" id="9792284at2"/>
<dbReference type="GO" id="GO:0016301">
    <property type="term" value="F:kinase activity"/>
    <property type="evidence" value="ECO:0007669"/>
    <property type="project" value="UniProtKB-KW"/>
</dbReference>
<dbReference type="CDD" id="cd03141">
    <property type="entry name" value="GATase1_Hsp31_like"/>
    <property type="match status" value="1"/>
</dbReference>
<feature type="domain" description="DJ-1/PfpI" evidence="5">
    <location>
        <begin position="64"/>
        <end position="257"/>
    </location>
</feature>
<dbReference type="InterPro" id="IPR029062">
    <property type="entry name" value="Class_I_gatase-like"/>
</dbReference>
<organism evidence="6 7">
    <name type="scientific">Chlorogloeopsis fritschii PCC 6912</name>
    <dbReference type="NCBI Taxonomy" id="211165"/>
    <lineage>
        <taxon>Bacteria</taxon>
        <taxon>Bacillati</taxon>
        <taxon>Cyanobacteriota</taxon>
        <taxon>Cyanophyceae</taxon>
        <taxon>Nostocales</taxon>
        <taxon>Chlorogloeopsidaceae</taxon>
        <taxon>Chlorogloeopsis</taxon>
    </lineage>
</organism>
<dbReference type="PANTHER" id="PTHR48094:SF11">
    <property type="entry name" value="GLUTATHIONE-INDEPENDENT GLYOXALASE HSP31-RELATED"/>
    <property type="match status" value="1"/>
</dbReference>
<dbReference type="GO" id="GO:0005737">
    <property type="term" value="C:cytoplasm"/>
    <property type="evidence" value="ECO:0007669"/>
    <property type="project" value="TreeGrafter"/>
</dbReference>
<sequence length="261" mass="27986">MFNLKTSLTLLFAAITLTGCIGVNAQRVAPVTSNTPTPKKILIVLTNHEQLGNTGQKTGFYLDEATHPHAVFTQAGFEVDFASPTGEAAPIDPKSYKLNDPLNKKFVENPKVMAKVEDTLSPEEVKPSEYKAIFFAGGHGTMWDFPNNQKLAQLTAAIYEQGGVVGAVCHGPAALVNVKLSNDAYLVAGKTVAAFTNEEEAAVGLTKIMPFLLESKLIERGAKHTEAPNFQAHVVVSDRLVTGQNPASAIGVAEQMVRLLK</sequence>
<keyword evidence="1" id="KW-0346">Stress response</keyword>
<feature type="signal peptide" evidence="4">
    <location>
        <begin position="1"/>
        <end position="25"/>
    </location>
</feature>
<evidence type="ECO:0000259" key="5">
    <source>
        <dbReference type="Pfam" id="PF01965"/>
    </source>
</evidence>